<reference evidence="2 3" key="1">
    <citation type="submission" date="2012-08" db="EMBL/GenBank/DDBJ databases">
        <authorList>
            <person name="Doggett N."/>
            <person name="Teshima H."/>
            <person name="Bruce D."/>
            <person name="Detter J.C."/>
            <person name="Johnson S.L."/>
            <person name="Han C."/>
        </authorList>
    </citation>
    <scope>NUCLEOTIDE SEQUENCE [LARGE SCALE GENOMIC DNA]</scope>
    <source>
        <strain evidence="2 3">HD-771</strain>
        <plasmid evidence="2 3">p02</plasmid>
    </source>
</reference>
<evidence type="ECO:0000313" key="2">
    <source>
        <dbReference type="EMBL" id="AFQ19818.1"/>
    </source>
</evidence>
<dbReference type="KEGG" id="bti:BTG_32408"/>
<gene>
    <name evidence="2" type="ORF">BTG_32408</name>
</gene>
<geneLocation type="plasmid" evidence="2 3">
    <name>p02</name>
</geneLocation>
<dbReference type="InterPro" id="IPR027994">
    <property type="entry name" value="WxL_dom"/>
</dbReference>
<protein>
    <recommendedName>
        <fullName evidence="1">WxL domain-containing protein</fullName>
    </recommendedName>
</protein>
<feature type="domain" description="WxL" evidence="1">
    <location>
        <begin position="442"/>
        <end position="640"/>
    </location>
</feature>
<name>A0A9W3JGQ5_BACTU</name>
<evidence type="ECO:0000313" key="3">
    <source>
        <dbReference type="Proteomes" id="UP000005259"/>
    </source>
</evidence>
<proteinExistence type="predicted"/>
<dbReference type="Pfam" id="PF13731">
    <property type="entry name" value="WxL"/>
    <property type="match status" value="1"/>
</dbReference>
<sequence length="640" mass="70821">MKVWRNLVTITIIGVLHLSLLGKAIYAEDNSTEHKNRIPTLQAVGNENDVKLEWAVDMLAEDVLWKIDFDKPNMVNLIYGDGEAYGSGNQSIQSEVYYPNGRENNAYKVYDTKIGGNNVLFPYTVRNSSYVSFPRLNIPNGADISATFKAKTTGVANISLGGGGGWELNREFDYYNAYPTTEHRAGAVEIEVNNIAAFPEKTLGSNIPLNRNHITTDRDKNVFGDSPMIVKTIPYNDGTGKGKIILSNPIATALPSGERLKHRRWANPFYMQNSRGLVKDDKNGDSNGWVTLSMNTQVLNNPFYITQERGVNFYMIVSSEGTTYVDEMKVGYASMAEVYRGEQQIYKGRLSDYVDKEAMDQAAPTTPEGFQVENRELKETKITFDSAKDEGSTYHYKIRGVGRNGISDFSKEVPATVTSGVKGYEYVVSDKPDITLDNVSGVQFTNQTSIQFPTDYAKPQYVHIRTVDKAGNKSATRHIPTTQKGQIDMLTVPRSVEFSPIQLNGEIQKSFGTLGKIMIHDSRNQADGWRLDVTISPFTDSNIAKQLPKGSLSLKNQVSVTKVKGPETGKPIVQIPNTPIDNGAAHTIIRASKDVAIGEYQVDFGQNAFQLQLDPGTTYVGKDRQAAYTSTVTWSLVSGP</sequence>
<accession>A0A9W3JGQ5</accession>
<organism evidence="2 3">
    <name type="scientific">Bacillus thuringiensis HD-771</name>
    <dbReference type="NCBI Taxonomy" id="1218175"/>
    <lineage>
        <taxon>Bacteria</taxon>
        <taxon>Bacillati</taxon>
        <taxon>Bacillota</taxon>
        <taxon>Bacilli</taxon>
        <taxon>Bacillales</taxon>
        <taxon>Bacillaceae</taxon>
        <taxon>Bacillus</taxon>
        <taxon>Bacillus cereus group</taxon>
    </lineage>
</organism>
<evidence type="ECO:0000259" key="1">
    <source>
        <dbReference type="Pfam" id="PF13731"/>
    </source>
</evidence>
<dbReference type="AlphaFoldDB" id="A0A9W3JGQ5"/>
<dbReference type="RefSeq" id="WP_000870065.1">
    <property type="nucleotide sequence ID" value="NC_018501.1"/>
</dbReference>
<dbReference type="EMBL" id="CP003754">
    <property type="protein sequence ID" value="AFQ19818.1"/>
    <property type="molecule type" value="Genomic_DNA"/>
</dbReference>
<dbReference type="Proteomes" id="UP000005259">
    <property type="component" value="Plasmid p02"/>
</dbReference>
<keyword evidence="2" id="KW-0614">Plasmid</keyword>